<dbReference type="EMBL" id="ML993590">
    <property type="protein sequence ID" value="KAF2168539.1"/>
    <property type="molecule type" value="Genomic_DNA"/>
</dbReference>
<sequence length="366" mass="39436">MSASRRLSQIAGQTRNASNGTMKEAVVAKGPKVTIQDAPIPKPGPYQVVTKVVYSGSNPKDWKRPQTMADKPPVNQGDDISGYVHEVGEHVSEFKPGDRVIAFHEMMKPGGSYAEYALSWTHTTAHLPSKTSFQEGAAIPLAALTAAVGLFARLRLPEPWLPVTKPTPLIVYGAASAVGAYTIQLAQKANIHPLICVAGKGIPHVESLISPEKGDIIIDYRKGDEAVVEGFQEAKSKHGKIEYAFDAVSEKGSYQNICKVLDANTGKITLVLPGKKYEEIPETVQQSLTTVGASHGVPDDLKDFAFVHFRYIAKGLEEGWFKPQPQEVVPGGLEGVEAGLRNLKEGKASAVKYVFKIEDTPGVGRG</sequence>
<accession>A0A6A6CS00</accession>
<evidence type="ECO:0000256" key="1">
    <source>
        <dbReference type="ARBA" id="ARBA00008072"/>
    </source>
</evidence>
<evidence type="ECO:0000256" key="2">
    <source>
        <dbReference type="ARBA" id="ARBA00011245"/>
    </source>
</evidence>
<name>A0A6A6CS00_ZASCE</name>
<proteinExistence type="inferred from homology"/>
<comment type="subunit">
    <text evidence="2">Monomer.</text>
</comment>
<dbReference type="GeneID" id="54559062"/>
<dbReference type="Gene3D" id="3.90.180.10">
    <property type="entry name" value="Medium-chain alcohol dehydrogenases, catalytic domain"/>
    <property type="match status" value="1"/>
</dbReference>
<dbReference type="GO" id="GO:0016651">
    <property type="term" value="F:oxidoreductase activity, acting on NAD(P)H"/>
    <property type="evidence" value="ECO:0007669"/>
    <property type="project" value="InterPro"/>
</dbReference>
<dbReference type="InterPro" id="IPR047122">
    <property type="entry name" value="Trans-enoyl_RdTase-like"/>
</dbReference>
<dbReference type="InterPro" id="IPR011032">
    <property type="entry name" value="GroES-like_sf"/>
</dbReference>
<feature type="region of interest" description="Disordered" evidence="4">
    <location>
        <begin position="1"/>
        <end position="25"/>
    </location>
</feature>
<evidence type="ECO:0000313" key="7">
    <source>
        <dbReference type="Proteomes" id="UP000799537"/>
    </source>
</evidence>
<protein>
    <recommendedName>
        <fullName evidence="5">Enoyl reductase (ER) domain-containing protein</fullName>
    </recommendedName>
</protein>
<dbReference type="PANTHER" id="PTHR45348">
    <property type="entry name" value="HYPOTHETICAL OXIDOREDUCTASE (EUROFUNG)"/>
    <property type="match status" value="1"/>
</dbReference>
<dbReference type="RefSeq" id="XP_033669428.1">
    <property type="nucleotide sequence ID" value="XM_033805790.1"/>
</dbReference>
<feature type="region of interest" description="Disordered" evidence="4">
    <location>
        <begin position="57"/>
        <end position="76"/>
    </location>
</feature>
<dbReference type="CDD" id="cd08249">
    <property type="entry name" value="enoyl_reductase_like"/>
    <property type="match status" value="1"/>
</dbReference>
<dbReference type="Pfam" id="PF08240">
    <property type="entry name" value="ADH_N"/>
    <property type="match status" value="1"/>
</dbReference>
<evidence type="ECO:0000256" key="3">
    <source>
        <dbReference type="ARBA" id="ARBA00023002"/>
    </source>
</evidence>
<dbReference type="InterPro" id="IPR036291">
    <property type="entry name" value="NAD(P)-bd_dom_sf"/>
</dbReference>
<dbReference type="PANTHER" id="PTHR45348:SF5">
    <property type="entry name" value="OXIDOREDUCTASE, PUTATIVE (AFU_ORTHOLOGUE AFUA_8G01420)-RELATED"/>
    <property type="match status" value="1"/>
</dbReference>
<feature type="compositionally biased region" description="Polar residues" evidence="4">
    <location>
        <begin position="1"/>
        <end position="21"/>
    </location>
</feature>
<dbReference type="Proteomes" id="UP000799537">
    <property type="component" value="Unassembled WGS sequence"/>
</dbReference>
<comment type="similarity">
    <text evidence="1">Belongs to the zinc-containing alcohol dehydrogenase family.</text>
</comment>
<evidence type="ECO:0000259" key="5">
    <source>
        <dbReference type="SMART" id="SM00829"/>
    </source>
</evidence>
<keyword evidence="3" id="KW-0560">Oxidoreductase</keyword>
<dbReference type="SMART" id="SM00829">
    <property type="entry name" value="PKS_ER"/>
    <property type="match status" value="1"/>
</dbReference>
<evidence type="ECO:0000256" key="4">
    <source>
        <dbReference type="SAM" id="MobiDB-lite"/>
    </source>
</evidence>
<evidence type="ECO:0000313" key="6">
    <source>
        <dbReference type="EMBL" id="KAF2168539.1"/>
    </source>
</evidence>
<dbReference type="SUPFAM" id="SSF51735">
    <property type="entry name" value="NAD(P)-binding Rossmann-fold domains"/>
    <property type="match status" value="1"/>
</dbReference>
<dbReference type="InterPro" id="IPR013154">
    <property type="entry name" value="ADH-like_N"/>
</dbReference>
<organism evidence="6 7">
    <name type="scientific">Zasmidium cellare ATCC 36951</name>
    <dbReference type="NCBI Taxonomy" id="1080233"/>
    <lineage>
        <taxon>Eukaryota</taxon>
        <taxon>Fungi</taxon>
        <taxon>Dikarya</taxon>
        <taxon>Ascomycota</taxon>
        <taxon>Pezizomycotina</taxon>
        <taxon>Dothideomycetes</taxon>
        <taxon>Dothideomycetidae</taxon>
        <taxon>Mycosphaerellales</taxon>
        <taxon>Mycosphaerellaceae</taxon>
        <taxon>Zasmidium</taxon>
    </lineage>
</organism>
<dbReference type="AlphaFoldDB" id="A0A6A6CS00"/>
<dbReference type="InterPro" id="IPR020843">
    <property type="entry name" value="ER"/>
</dbReference>
<gene>
    <name evidence="6" type="ORF">M409DRAFT_21289</name>
</gene>
<feature type="domain" description="Enoyl reductase (ER)" evidence="5">
    <location>
        <begin position="30"/>
        <end position="351"/>
    </location>
</feature>
<reference evidence="6" key="1">
    <citation type="journal article" date="2020" name="Stud. Mycol.">
        <title>101 Dothideomycetes genomes: a test case for predicting lifestyles and emergence of pathogens.</title>
        <authorList>
            <person name="Haridas S."/>
            <person name="Albert R."/>
            <person name="Binder M."/>
            <person name="Bloem J."/>
            <person name="Labutti K."/>
            <person name="Salamov A."/>
            <person name="Andreopoulos B."/>
            <person name="Baker S."/>
            <person name="Barry K."/>
            <person name="Bills G."/>
            <person name="Bluhm B."/>
            <person name="Cannon C."/>
            <person name="Castanera R."/>
            <person name="Culley D."/>
            <person name="Daum C."/>
            <person name="Ezra D."/>
            <person name="Gonzalez J."/>
            <person name="Henrissat B."/>
            <person name="Kuo A."/>
            <person name="Liang C."/>
            <person name="Lipzen A."/>
            <person name="Lutzoni F."/>
            <person name="Magnuson J."/>
            <person name="Mondo S."/>
            <person name="Nolan M."/>
            <person name="Ohm R."/>
            <person name="Pangilinan J."/>
            <person name="Park H.-J."/>
            <person name="Ramirez L."/>
            <person name="Alfaro M."/>
            <person name="Sun H."/>
            <person name="Tritt A."/>
            <person name="Yoshinaga Y."/>
            <person name="Zwiers L.-H."/>
            <person name="Turgeon B."/>
            <person name="Goodwin S."/>
            <person name="Spatafora J."/>
            <person name="Crous P."/>
            <person name="Grigoriev I."/>
        </authorList>
    </citation>
    <scope>NUCLEOTIDE SEQUENCE</scope>
    <source>
        <strain evidence="6">ATCC 36951</strain>
    </source>
</reference>
<dbReference type="OrthoDB" id="3233595at2759"/>
<keyword evidence="7" id="KW-1185">Reference proteome</keyword>
<dbReference type="Gene3D" id="3.40.50.720">
    <property type="entry name" value="NAD(P)-binding Rossmann-like Domain"/>
    <property type="match status" value="1"/>
</dbReference>
<dbReference type="SUPFAM" id="SSF50129">
    <property type="entry name" value="GroES-like"/>
    <property type="match status" value="1"/>
</dbReference>